<dbReference type="Proteomes" id="UP000218282">
    <property type="component" value="Unassembled WGS sequence"/>
</dbReference>
<proteinExistence type="inferred from homology"/>
<evidence type="ECO:0000256" key="2">
    <source>
        <dbReference type="ARBA" id="ARBA00023315"/>
    </source>
</evidence>
<dbReference type="AlphaFoldDB" id="A0A2A5RVL3"/>
<sequence length="180" mass="20427">MNIYVQMASFNLIETEQLVLRPLSMSDDKDMFAYASQADNLVYVFPAHKDIAETRLAIALLFMKAPLGKWAIENKADQKMIGTLTFVKLDEKQRTAEIGYVLNQAYWGKGLMTEAVRTLTDISLTAFGLNYVDIVVDSKNLGSIKVAEKAGFRIADSYKALSPYTKVLRNFRRYRKGKHE</sequence>
<dbReference type="GO" id="GO:0008999">
    <property type="term" value="F:protein-N-terminal-alanine acetyltransferase activity"/>
    <property type="evidence" value="ECO:0007669"/>
    <property type="project" value="TreeGrafter"/>
</dbReference>
<reference evidence="5 6" key="1">
    <citation type="submission" date="2014-12" db="EMBL/GenBank/DDBJ databases">
        <title>Draft genome sequences of 10 type strains of Lactococcus.</title>
        <authorList>
            <person name="Sun Z."/>
            <person name="Zhong Z."/>
            <person name="Liu W."/>
            <person name="Zhang W."/>
            <person name="Zhang H."/>
        </authorList>
    </citation>
    <scope>NUCLEOTIDE SEQUENCE [LARGE SCALE GENOMIC DNA]</scope>
    <source>
        <strain evidence="5 6">DSM 6634</strain>
    </source>
</reference>
<protein>
    <submittedName>
        <fullName evidence="5">Acetyl transferase</fullName>
    </submittedName>
</protein>
<dbReference type="GO" id="GO:0005737">
    <property type="term" value="C:cytoplasm"/>
    <property type="evidence" value="ECO:0007669"/>
    <property type="project" value="TreeGrafter"/>
</dbReference>
<comment type="caution">
    <text evidence="5">The sequence shown here is derived from an EMBL/GenBank/DDBJ whole genome shotgun (WGS) entry which is preliminary data.</text>
</comment>
<evidence type="ECO:0000256" key="1">
    <source>
        <dbReference type="ARBA" id="ARBA00022679"/>
    </source>
</evidence>
<dbReference type="PANTHER" id="PTHR43792:SF8">
    <property type="entry name" value="[RIBOSOMAL PROTEIN US5]-ALANINE N-ACETYLTRANSFERASE"/>
    <property type="match status" value="1"/>
</dbReference>
<keyword evidence="6" id="KW-1185">Reference proteome</keyword>
<evidence type="ECO:0000259" key="4">
    <source>
        <dbReference type="PROSITE" id="PS51186"/>
    </source>
</evidence>
<dbReference type="EMBL" id="JXJW01000019">
    <property type="protein sequence ID" value="PCS05289.1"/>
    <property type="molecule type" value="Genomic_DNA"/>
</dbReference>
<evidence type="ECO:0000313" key="6">
    <source>
        <dbReference type="Proteomes" id="UP000218282"/>
    </source>
</evidence>
<feature type="domain" description="N-acetyltransferase" evidence="4">
    <location>
        <begin position="18"/>
        <end position="173"/>
    </location>
</feature>
<dbReference type="InterPro" id="IPR051531">
    <property type="entry name" value="N-acetyltransferase"/>
</dbReference>
<dbReference type="PROSITE" id="PS51186">
    <property type="entry name" value="GNAT"/>
    <property type="match status" value="1"/>
</dbReference>
<dbReference type="InterPro" id="IPR016181">
    <property type="entry name" value="Acyl_CoA_acyltransferase"/>
</dbReference>
<dbReference type="Gene3D" id="3.40.630.30">
    <property type="match status" value="1"/>
</dbReference>
<comment type="similarity">
    <text evidence="3">Belongs to the acetyltransferase family. RimJ subfamily.</text>
</comment>
<organism evidence="5 6">
    <name type="scientific">Pseudolactococcus piscium</name>
    <dbReference type="NCBI Taxonomy" id="1364"/>
    <lineage>
        <taxon>Bacteria</taxon>
        <taxon>Bacillati</taxon>
        <taxon>Bacillota</taxon>
        <taxon>Bacilli</taxon>
        <taxon>Lactobacillales</taxon>
        <taxon>Streptococcaceae</taxon>
        <taxon>Pseudolactococcus</taxon>
    </lineage>
</organism>
<dbReference type="InterPro" id="IPR000182">
    <property type="entry name" value="GNAT_dom"/>
</dbReference>
<dbReference type="SUPFAM" id="SSF55729">
    <property type="entry name" value="Acyl-CoA N-acyltransferases (Nat)"/>
    <property type="match status" value="1"/>
</dbReference>
<dbReference type="Pfam" id="PF13302">
    <property type="entry name" value="Acetyltransf_3"/>
    <property type="match status" value="1"/>
</dbReference>
<evidence type="ECO:0000256" key="3">
    <source>
        <dbReference type="ARBA" id="ARBA00038502"/>
    </source>
</evidence>
<keyword evidence="1 5" id="KW-0808">Transferase</keyword>
<accession>A0A2A5RVL3</accession>
<dbReference type="PANTHER" id="PTHR43792">
    <property type="entry name" value="GNAT FAMILY, PUTATIVE (AFU_ORTHOLOGUE AFUA_3G00765)-RELATED-RELATED"/>
    <property type="match status" value="1"/>
</dbReference>
<gene>
    <name evidence="5" type="ORF">RU86_GL000948</name>
</gene>
<dbReference type="RefSeq" id="WP_096815097.1">
    <property type="nucleotide sequence ID" value="NZ_JXJW01000019.1"/>
</dbReference>
<keyword evidence="2" id="KW-0012">Acyltransferase</keyword>
<evidence type="ECO:0000313" key="5">
    <source>
        <dbReference type="EMBL" id="PCS05289.1"/>
    </source>
</evidence>
<name>A0A2A5RVL3_9LACT</name>